<name>G3IP35_CRIGR</name>
<protein>
    <submittedName>
        <fullName evidence="2">Uncharacterized protein</fullName>
    </submittedName>
</protein>
<proteinExistence type="predicted"/>
<gene>
    <name evidence="2" type="ORF">I79_025737</name>
</gene>
<evidence type="ECO:0000313" key="3">
    <source>
        <dbReference type="Proteomes" id="UP000001075"/>
    </source>
</evidence>
<sequence length="61" mass="6451">MCCKAEPAPVVLKETGGLAQGGLGFVVRRLSAMCTTLNSGREPDISAAPPKRKSHNKLLFP</sequence>
<reference evidence="3" key="1">
    <citation type="journal article" date="2011" name="Nat. Biotechnol.">
        <title>The genomic sequence of the Chinese hamster ovary (CHO)-K1 cell line.</title>
        <authorList>
            <person name="Xu X."/>
            <person name="Nagarajan H."/>
            <person name="Lewis N.E."/>
            <person name="Pan S."/>
            <person name="Cai Z."/>
            <person name="Liu X."/>
            <person name="Chen W."/>
            <person name="Xie M."/>
            <person name="Wang W."/>
            <person name="Hammond S."/>
            <person name="Andersen M.R."/>
            <person name="Neff N."/>
            <person name="Passarelli B."/>
            <person name="Koh W."/>
            <person name="Fan H.C."/>
            <person name="Wang J."/>
            <person name="Gui Y."/>
            <person name="Lee K.H."/>
            <person name="Betenbaugh M.J."/>
            <person name="Quake S.R."/>
            <person name="Famili I."/>
            <person name="Palsson B.O."/>
            <person name="Wang J."/>
        </authorList>
    </citation>
    <scope>NUCLEOTIDE SEQUENCE [LARGE SCALE GENOMIC DNA]</scope>
    <source>
        <strain evidence="3">CHO K1 cell line</strain>
    </source>
</reference>
<evidence type="ECO:0000313" key="2">
    <source>
        <dbReference type="EMBL" id="EGV91552.1"/>
    </source>
</evidence>
<dbReference type="InParanoid" id="G3IP35"/>
<accession>G3IP35</accession>
<evidence type="ECO:0000256" key="1">
    <source>
        <dbReference type="SAM" id="MobiDB-lite"/>
    </source>
</evidence>
<dbReference type="Proteomes" id="UP000001075">
    <property type="component" value="Unassembled WGS sequence"/>
</dbReference>
<feature type="region of interest" description="Disordered" evidence="1">
    <location>
        <begin position="39"/>
        <end position="61"/>
    </location>
</feature>
<dbReference type="EMBL" id="JH008610">
    <property type="protein sequence ID" value="EGV91552.1"/>
    <property type="molecule type" value="Genomic_DNA"/>
</dbReference>
<organism evidence="2 3">
    <name type="scientific">Cricetulus griseus</name>
    <name type="common">Chinese hamster</name>
    <name type="synonym">Cricetulus barabensis griseus</name>
    <dbReference type="NCBI Taxonomy" id="10029"/>
    <lineage>
        <taxon>Eukaryota</taxon>
        <taxon>Metazoa</taxon>
        <taxon>Chordata</taxon>
        <taxon>Craniata</taxon>
        <taxon>Vertebrata</taxon>
        <taxon>Euteleostomi</taxon>
        <taxon>Mammalia</taxon>
        <taxon>Eutheria</taxon>
        <taxon>Euarchontoglires</taxon>
        <taxon>Glires</taxon>
        <taxon>Rodentia</taxon>
        <taxon>Myomorpha</taxon>
        <taxon>Muroidea</taxon>
        <taxon>Cricetidae</taxon>
        <taxon>Cricetinae</taxon>
        <taxon>Cricetulus</taxon>
    </lineage>
</organism>
<feature type="compositionally biased region" description="Basic residues" evidence="1">
    <location>
        <begin position="50"/>
        <end position="61"/>
    </location>
</feature>
<dbReference type="AlphaFoldDB" id="G3IP35"/>